<name>A0A369M4F9_9ACTN</name>
<dbReference type="CDD" id="cd00198">
    <property type="entry name" value="vWFA"/>
    <property type="match status" value="1"/>
</dbReference>
<evidence type="ECO:0008006" key="6">
    <source>
        <dbReference type="Google" id="ProtNLM"/>
    </source>
</evidence>
<feature type="domain" description="VWA-like" evidence="2">
    <location>
        <begin position="360"/>
        <end position="499"/>
    </location>
</feature>
<evidence type="ECO:0000259" key="2">
    <source>
        <dbReference type="Pfam" id="PF09967"/>
    </source>
</evidence>
<feature type="domain" description="Putative metallopeptidase" evidence="3">
    <location>
        <begin position="15"/>
        <end position="225"/>
    </location>
</feature>
<dbReference type="Proteomes" id="UP000254000">
    <property type="component" value="Unassembled WGS sequence"/>
</dbReference>
<dbReference type="AlphaFoldDB" id="A0A369M4F9"/>
<comment type="caution">
    <text evidence="4">The sequence shown here is derived from an EMBL/GenBank/DDBJ whole genome shotgun (WGS) entry which is preliminary data.</text>
</comment>
<dbReference type="GeneID" id="78359720"/>
<dbReference type="EMBL" id="PPTS01000004">
    <property type="protein sequence ID" value="RDB65355.1"/>
    <property type="molecule type" value="Genomic_DNA"/>
</dbReference>
<dbReference type="PANTHER" id="PTHR38730:SF1">
    <property type="entry name" value="SLL7028 PROTEIN"/>
    <property type="match status" value="1"/>
</dbReference>
<organism evidence="4 5">
    <name type="scientific">Gordonibacter pamelaeae</name>
    <dbReference type="NCBI Taxonomy" id="471189"/>
    <lineage>
        <taxon>Bacteria</taxon>
        <taxon>Bacillati</taxon>
        <taxon>Actinomycetota</taxon>
        <taxon>Coriobacteriia</taxon>
        <taxon>Eggerthellales</taxon>
        <taxon>Eggerthellaceae</taxon>
        <taxon>Gordonibacter</taxon>
    </lineage>
</organism>
<dbReference type="InterPro" id="IPR018698">
    <property type="entry name" value="VWA-like_dom"/>
</dbReference>
<protein>
    <recommendedName>
        <fullName evidence="6">Metallopeptidase</fullName>
    </recommendedName>
</protein>
<evidence type="ECO:0000259" key="3">
    <source>
        <dbReference type="Pfam" id="PF13203"/>
    </source>
</evidence>
<dbReference type="Pfam" id="PF09967">
    <property type="entry name" value="DUF2201"/>
    <property type="match status" value="1"/>
</dbReference>
<dbReference type="SUPFAM" id="SSF53300">
    <property type="entry name" value="vWA-like"/>
    <property type="match status" value="1"/>
</dbReference>
<reference evidence="4 5" key="1">
    <citation type="journal article" date="2018" name="Elife">
        <title>Discovery and characterization of a prevalent human gut bacterial enzyme sufficient for the inactivation of a family of plant toxins.</title>
        <authorList>
            <person name="Koppel N."/>
            <person name="Bisanz J.E."/>
            <person name="Pandelia M.E."/>
            <person name="Turnbaugh P.J."/>
            <person name="Balskus E.P."/>
        </authorList>
    </citation>
    <scope>NUCLEOTIDE SEQUENCE [LARGE SCALE GENOMIC DNA]</scope>
    <source>
        <strain evidence="4 5">3C</strain>
    </source>
</reference>
<dbReference type="InterPro" id="IPR025154">
    <property type="entry name" value="Put_metallopeptidase_dom"/>
</dbReference>
<keyword evidence="5" id="KW-1185">Reference proteome</keyword>
<feature type="region of interest" description="Disordered" evidence="1">
    <location>
        <begin position="181"/>
        <end position="233"/>
    </location>
</feature>
<evidence type="ECO:0000313" key="4">
    <source>
        <dbReference type="EMBL" id="RDB65355.1"/>
    </source>
</evidence>
<evidence type="ECO:0000313" key="5">
    <source>
        <dbReference type="Proteomes" id="UP000254000"/>
    </source>
</evidence>
<proteinExistence type="predicted"/>
<dbReference type="InterPro" id="IPR036465">
    <property type="entry name" value="vWFA_dom_sf"/>
</dbReference>
<gene>
    <name evidence="4" type="ORF">C1877_08465</name>
</gene>
<evidence type="ECO:0000256" key="1">
    <source>
        <dbReference type="SAM" id="MobiDB-lite"/>
    </source>
</evidence>
<dbReference type="OrthoDB" id="9761650at2"/>
<dbReference type="Pfam" id="PF13203">
    <property type="entry name" value="DUF2201_N"/>
    <property type="match status" value="1"/>
</dbReference>
<accession>A0A369M4F9</accession>
<dbReference type="PANTHER" id="PTHR38730">
    <property type="entry name" value="SLL7028 PROTEIN"/>
    <property type="match status" value="1"/>
</dbReference>
<dbReference type="RefSeq" id="WP_114568935.1">
    <property type="nucleotide sequence ID" value="NZ_CABMMS010000004.1"/>
</dbReference>
<sequence>MASDAAGPLARQALDLAKNALLVSLRFMNAAFARLHPFPVPGATLATDGLHLRYDPLALARLYAAEPNELTRAYLHIVLHNVFLHPYPGEHVDAARWDAACDIVVERTIAELDLPVTRTARGARQQATLARIDAALPLATAETVYRLLGEEGFAGEELAELRAPFYVDDHEPWYRMMAAEGEGGGAEEGRAEEQDDGASTAPASGPAENGTDADLPPDAASAKKSHASHRGMDPADIEQKQAPENAKPSVGERFADTVNLDRSREQWKNAALEMGVQLDAYAKLWGVKGANLAMNLRAVTREKQDYREFLRKFARCAEQIRVNDDEFDYVYYCYGLERYGNLPLIEPLEYVEEKRIRDFVIAIDTSASTKDGLVRRFIEKTYAILEQETSFFADMNVLIVQCDAAVTDVAHIANLRDLDAYLDDLEIKGLGGTDFRPVFAYVDDAVERGELANLGGLIYFTDGQGTYPARKPDYDTAFVFVDDASAAASPHVPAWAMKVELDETVIVDDAPQAAGASHPR</sequence>